<evidence type="ECO:0000313" key="4">
    <source>
        <dbReference type="Proteomes" id="UP000887568"/>
    </source>
</evidence>
<dbReference type="Pfam" id="PF15860">
    <property type="entry name" value="DUF4728"/>
    <property type="match status" value="1"/>
</dbReference>
<feature type="transmembrane region" description="Helical" evidence="2">
    <location>
        <begin position="103"/>
        <end position="129"/>
    </location>
</feature>
<dbReference type="EnsemblMetazoa" id="XM_038201317.1">
    <property type="protein sequence ID" value="XP_038057245.1"/>
    <property type="gene ID" value="LOC119728883"/>
</dbReference>
<feature type="transmembrane region" description="Helical" evidence="2">
    <location>
        <begin position="70"/>
        <end position="96"/>
    </location>
</feature>
<proteinExistence type="predicted"/>
<keyword evidence="2" id="KW-0812">Transmembrane</keyword>
<dbReference type="OMA" id="YIANCVD"/>
<dbReference type="AlphaFoldDB" id="A0A914A0W9"/>
<dbReference type="Proteomes" id="UP000887568">
    <property type="component" value="Unplaced"/>
</dbReference>
<reference evidence="3" key="1">
    <citation type="submission" date="2022-11" db="UniProtKB">
        <authorList>
            <consortium name="EnsemblMetazoa"/>
        </authorList>
    </citation>
    <scope>IDENTIFICATION</scope>
</reference>
<dbReference type="OrthoDB" id="6572371at2759"/>
<dbReference type="PANTHER" id="PTHR36694">
    <property type="entry name" value="PASIFLORA 1, ISOFORM A-RELATED"/>
    <property type="match status" value="1"/>
</dbReference>
<feature type="region of interest" description="Disordered" evidence="1">
    <location>
        <begin position="195"/>
        <end position="214"/>
    </location>
</feature>
<dbReference type="PANTHER" id="PTHR36694:SF11">
    <property type="entry name" value="LP21121P-RELATED"/>
    <property type="match status" value="1"/>
</dbReference>
<dbReference type="GeneID" id="119728883"/>
<evidence type="ECO:0000256" key="2">
    <source>
        <dbReference type="SAM" id="Phobius"/>
    </source>
</evidence>
<dbReference type="InterPro" id="IPR031720">
    <property type="entry name" value="DUF4728"/>
</dbReference>
<dbReference type="RefSeq" id="XP_038057245.1">
    <property type="nucleotide sequence ID" value="XM_038201317.1"/>
</dbReference>
<accession>A0A914A0W9</accession>
<feature type="transmembrane region" description="Helical" evidence="2">
    <location>
        <begin position="22"/>
        <end position="44"/>
    </location>
</feature>
<evidence type="ECO:0000313" key="3">
    <source>
        <dbReference type="EnsemblMetazoa" id="XP_038057245.1"/>
    </source>
</evidence>
<name>A0A914A0W9_PATMI</name>
<feature type="transmembrane region" description="Helical" evidence="2">
    <location>
        <begin position="141"/>
        <end position="162"/>
    </location>
</feature>
<protein>
    <submittedName>
        <fullName evidence="3">Uncharacterized protein</fullName>
    </submittedName>
</protein>
<organism evidence="3 4">
    <name type="scientific">Patiria miniata</name>
    <name type="common">Bat star</name>
    <name type="synonym">Asterina miniata</name>
    <dbReference type="NCBI Taxonomy" id="46514"/>
    <lineage>
        <taxon>Eukaryota</taxon>
        <taxon>Metazoa</taxon>
        <taxon>Echinodermata</taxon>
        <taxon>Eleutherozoa</taxon>
        <taxon>Asterozoa</taxon>
        <taxon>Asteroidea</taxon>
        <taxon>Valvatacea</taxon>
        <taxon>Valvatida</taxon>
        <taxon>Asterinidae</taxon>
        <taxon>Patiria</taxon>
    </lineage>
</organism>
<keyword evidence="2" id="KW-1133">Transmembrane helix</keyword>
<keyword evidence="2" id="KW-0472">Membrane</keyword>
<evidence type="ECO:0000256" key="1">
    <source>
        <dbReference type="SAM" id="MobiDB-lite"/>
    </source>
</evidence>
<keyword evidence="4" id="KW-1185">Reference proteome</keyword>
<sequence length="214" mass="24042">MMPLITTCCACWELRQGTFVSCAYSLIYALVAVGLSAYGIHSYLNYYGNGFRTLSNDTALSTGLGMEQRVLYVANCVDIGLYAVLILSVILVILGVKKLQRFLFIPYLVTMGMLVVLQFLVCLLSVITMFMSHGPQEFVELFLAVVFFVVDLMCWVCVFSYYQEMRDGRAQIRANYTIRVPEISQSEKTEVTIDTSRSFDGPPAYTALYPKPSD</sequence>